<dbReference type="GO" id="GO:0000976">
    <property type="term" value="F:transcription cis-regulatory region binding"/>
    <property type="evidence" value="ECO:0007669"/>
    <property type="project" value="TreeGrafter"/>
</dbReference>
<evidence type="ECO:0000313" key="15">
    <source>
        <dbReference type="Proteomes" id="UP000292340"/>
    </source>
</evidence>
<comment type="subunit">
    <text evidence="10">Heterotetramer; composed of 2 small (MOCS2A) and 2 large (MOCS2B) subunits.</text>
</comment>
<dbReference type="GO" id="GO:0006777">
    <property type="term" value="P:Mo-molybdopterin cofactor biosynthetic process"/>
    <property type="evidence" value="ECO:0007669"/>
    <property type="project" value="UniProtKB-UniRule"/>
</dbReference>
<dbReference type="HAMAP" id="MF_03051">
    <property type="entry name" value="MOCS2A"/>
    <property type="match status" value="1"/>
</dbReference>
<keyword evidence="3" id="KW-0479">Metal-binding</keyword>
<evidence type="ECO:0000256" key="12">
    <source>
        <dbReference type="SAM" id="MobiDB-lite"/>
    </source>
</evidence>
<feature type="compositionally biased region" description="Polar residues" evidence="12">
    <location>
        <begin position="844"/>
        <end position="861"/>
    </location>
</feature>
<comment type="PTM">
    <text evidence="10">C-terminal thiocarboxylation occurs in 2 steps, it is first acyl-adenylated (-COAMP) via the hesA/moeB/thiF part of UBA4, then thiocarboxylated (-COSH) via the rhodanese domain of UBA4.</text>
</comment>
<evidence type="ECO:0000256" key="1">
    <source>
        <dbReference type="ARBA" id="ARBA00004123"/>
    </source>
</evidence>
<dbReference type="PANTHER" id="PTHR31845:SF39">
    <property type="entry name" value="TRANSCRIPTION FACTOR PBCR-RELATED"/>
    <property type="match status" value="1"/>
</dbReference>
<dbReference type="SMART" id="SM00066">
    <property type="entry name" value="GAL4"/>
    <property type="match status" value="1"/>
</dbReference>
<feature type="compositionally biased region" description="Acidic residues" evidence="12">
    <location>
        <begin position="185"/>
        <end position="195"/>
    </location>
</feature>
<gene>
    <name evidence="10" type="primary">cnxG</name>
    <name evidence="14" type="ORF">AA0115_g7065</name>
</gene>
<dbReference type="GO" id="GO:0008270">
    <property type="term" value="F:zinc ion binding"/>
    <property type="evidence" value="ECO:0007669"/>
    <property type="project" value="InterPro"/>
</dbReference>
<feature type="region of interest" description="Disordered" evidence="12">
    <location>
        <begin position="875"/>
        <end position="908"/>
    </location>
</feature>
<keyword evidence="11" id="KW-0175">Coiled coil</keyword>
<comment type="function">
    <text evidence="10">Acts as a sulfur carrier required for molybdopterin biosynthesis. Component of the molybdopterin synthase complex that catalyzes the conversion of precursor Z into molybdopterin by mediating the incorporation of 2 sulfur atoms into precursor Z to generate a dithiolene group. In the complex, serves as sulfur donor by being thiocarboxylated (-COSH) at its C-terminus by UBA4. After interaction with MOCS2B, the sulfur is then transferred to precursor Z to form molybdopterin.</text>
</comment>
<dbReference type="SUPFAM" id="SSF54285">
    <property type="entry name" value="MoaD/ThiS"/>
    <property type="match status" value="1"/>
</dbReference>
<dbReference type="PROSITE" id="PS00463">
    <property type="entry name" value="ZN2_CY6_FUNGAL_1"/>
    <property type="match status" value="1"/>
</dbReference>
<dbReference type="FunFam" id="4.10.240.10:FF:000003">
    <property type="entry name" value="C6 transcription factor (Leu3)"/>
    <property type="match status" value="1"/>
</dbReference>
<comment type="similarity">
    <text evidence="10">Belongs to the MoaD family. MOCS2A subfamily.</text>
</comment>
<evidence type="ECO:0000256" key="2">
    <source>
        <dbReference type="ARBA" id="ARBA00022553"/>
    </source>
</evidence>
<keyword evidence="7 10" id="KW-0501">Molybdenum cofactor biosynthesis</keyword>
<keyword evidence="10" id="KW-0547">Nucleotide-binding</keyword>
<feature type="compositionally biased region" description="Low complexity" evidence="12">
    <location>
        <begin position="879"/>
        <end position="908"/>
    </location>
</feature>
<evidence type="ECO:0000256" key="6">
    <source>
        <dbReference type="ARBA" id="ARBA00023125"/>
    </source>
</evidence>
<organism evidence="14 15">
    <name type="scientific">Alternaria tenuissima</name>
    <dbReference type="NCBI Taxonomy" id="119927"/>
    <lineage>
        <taxon>Eukaryota</taxon>
        <taxon>Fungi</taxon>
        <taxon>Dikarya</taxon>
        <taxon>Ascomycota</taxon>
        <taxon>Pezizomycotina</taxon>
        <taxon>Dothideomycetes</taxon>
        <taxon>Pleosporomycetidae</taxon>
        <taxon>Pleosporales</taxon>
        <taxon>Pleosporineae</taxon>
        <taxon>Pleosporaceae</taxon>
        <taxon>Alternaria</taxon>
        <taxon>Alternaria sect. Alternaria</taxon>
        <taxon>Alternaria alternata complex</taxon>
    </lineage>
</organism>
<dbReference type="Gene3D" id="3.10.20.30">
    <property type="match status" value="1"/>
</dbReference>
<dbReference type="GO" id="GO:0000981">
    <property type="term" value="F:DNA-binding transcription factor activity, RNA polymerase II-specific"/>
    <property type="evidence" value="ECO:0007669"/>
    <property type="project" value="InterPro"/>
</dbReference>
<evidence type="ECO:0000256" key="11">
    <source>
        <dbReference type="SAM" id="Coils"/>
    </source>
</evidence>
<dbReference type="PROSITE" id="PS50048">
    <property type="entry name" value="ZN2_CY6_FUNGAL_2"/>
    <property type="match status" value="1"/>
</dbReference>
<keyword evidence="10" id="KW-0963">Cytoplasm</keyword>
<feature type="domain" description="Zn(2)-C6 fungal-type" evidence="13">
    <location>
        <begin position="217"/>
        <end position="249"/>
    </location>
</feature>
<keyword evidence="5" id="KW-0805">Transcription regulation</keyword>
<proteinExistence type="inferred from homology"/>
<dbReference type="InterPro" id="IPR028887">
    <property type="entry name" value="MOCS2A_euk"/>
</dbReference>
<dbReference type="InterPro" id="IPR051089">
    <property type="entry name" value="prtT"/>
</dbReference>
<dbReference type="Pfam" id="PF02597">
    <property type="entry name" value="ThiS"/>
    <property type="match status" value="1"/>
</dbReference>
<sequence length="980" mass="108584">MASAKAPKGHFSILYFAAASTFTGKTSEHLPAPVRARDVFTMLEERYPDIRNKVLSSCAMTVNMEYVDVGEDDAEDADKEIVEGDEVAIIPPRFGLRNQMADHEIDPRLFASASSVQPSRPQIYTSAQQQNTGHPYYLPSPTAQHHAQSLPQPPQLSQLSQPAPLGNILDPALEQTSPTGPEASHDDDDHEDDGDHDGAHGTPGSAKSPADLKRPRACDSCRGLKVRCDQERPDVSCRRCAKAGRPCITTPPTRKRQKKADSRVAELERKIDALTATLHAQKAGAPEIRHHGGIPQPGASADSMPMPVEGQYRMGSLEHDWSQPPAGRYPDIPPGYGPAQNMQRAPEPKRRKLDNTSHATIPEDMDAIHRDLAEHPEMKRTSKNKIHADHSHINILIDNLMTPDIAERVFFRYVNEICPHFPAVPFPPGTTAREVREKKPLLFLAVLAGSSHGSAEQLVSQETQRELTKLLKDQLADIIWRNGEKSLEIVQALHISVLWYRPPLHFEQHNFYMMVNCAAVMALDLGLGRKATPNVMKLSVGPFKRFHPNSSSVEARRTFLVCYYLCMSITMVLRRPILLRWTNYMAESVRILETSPEALPSDRLLCQQVKMAHIGEKISVEFCMDDPSVEVAISDPKVIYALKIFENELNSLREENASLGDVDPTLRLAEHVTNLYLHEIALHQNQGSADLQPPYTTDALSPSVIIAAKKDGPVGPAHIGALGDCLTATHGILDTILSIELDILLTLPVIFCVRAIYAIVCLMKMWVSVTSSGEVGSIIKKEDLEIEAYTEQLVSMFNAIVSRDAQSPHGKFYFVAKRLQERFAHIKEGASSDHQTETDHESARNASQQPSRPSTRQEPANQTPLHLLSEVAMGSSNNAASQQQQTQAHSRSQQQAQAALQAHAQHSQQAMPNWYPNMNAQPTPEMMGFGPQQPFDINFDFTQFDLGTGSDADLSALFIPDSMAMWSYPTDPNMQGYNGF</sequence>
<dbReference type="Gene3D" id="4.10.240.10">
    <property type="entry name" value="Zn(2)-C6 fungal-type DNA-binding domain"/>
    <property type="match status" value="1"/>
</dbReference>
<comment type="caution">
    <text evidence="14">The sequence shown here is derived from an EMBL/GenBank/DDBJ whole genome shotgun (WGS) entry which is preliminary data.</text>
</comment>
<feature type="compositionally biased region" description="Basic and acidic residues" evidence="12">
    <location>
        <begin position="828"/>
        <end position="843"/>
    </location>
</feature>
<comment type="pathway">
    <text evidence="10">Cofactor biosynthesis; molybdopterin biosynthesis.</text>
</comment>
<dbReference type="PANTHER" id="PTHR31845">
    <property type="entry name" value="FINGER DOMAIN PROTEIN, PUTATIVE-RELATED"/>
    <property type="match status" value="1"/>
</dbReference>
<dbReference type="GO" id="GO:0006351">
    <property type="term" value="P:DNA-templated transcription"/>
    <property type="evidence" value="ECO:0007669"/>
    <property type="project" value="InterPro"/>
</dbReference>
<protein>
    <recommendedName>
        <fullName evidence="10">Molybdopterin synthase sulfur carrier subunit</fullName>
    </recommendedName>
    <alternativeName>
        <fullName evidence="10">Common component for nitrate reductase and xanthine dehydrogenase protein G</fullName>
    </alternativeName>
    <alternativeName>
        <fullName evidence="10">Molybdenum cofactor synthesis protein 2 small subunit</fullName>
    </alternativeName>
    <alternativeName>
        <fullName evidence="10">Molybdenum cofactor synthesis protein 2A</fullName>
    </alternativeName>
    <alternativeName>
        <fullName evidence="10">Sulfur carrier protein MOCS2A</fullName>
        <shortName evidence="10">MOCS2A</shortName>
    </alternativeName>
</protein>
<evidence type="ECO:0000256" key="5">
    <source>
        <dbReference type="ARBA" id="ARBA00023015"/>
    </source>
</evidence>
<dbReference type="InterPro" id="IPR036864">
    <property type="entry name" value="Zn2-C6_fun-type_DNA-bd_sf"/>
</dbReference>
<evidence type="ECO:0000256" key="9">
    <source>
        <dbReference type="ARBA" id="ARBA00023242"/>
    </source>
</evidence>
<evidence type="ECO:0000256" key="8">
    <source>
        <dbReference type="ARBA" id="ARBA00023163"/>
    </source>
</evidence>
<feature type="region of interest" description="Disordered" evidence="12">
    <location>
        <begin position="828"/>
        <end position="861"/>
    </location>
</feature>
<keyword evidence="6" id="KW-0238">DNA-binding</keyword>
<dbReference type="GO" id="GO:0005634">
    <property type="term" value="C:nucleus"/>
    <property type="evidence" value="ECO:0007669"/>
    <property type="project" value="UniProtKB-SubCell"/>
</dbReference>
<dbReference type="InterPro" id="IPR012675">
    <property type="entry name" value="Beta-grasp_dom_sf"/>
</dbReference>
<keyword evidence="2" id="KW-0597">Phosphoprotein</keyword>
<evidence type="ECO:0000313" key="14">
    <source>
        <dbReference type="EMBL" id="RYN26288.1"/>
    </source>
</evidence>
<feature type="coiled-coil region" evidence="11">
    <location>
        <begin position="257"/>
        <end position="284"/>
    </location>
</feature>
<reference evidence="14" key="1">
    <citation type="submission" date="2017-10" db="EMBL/GenBank/DDBJ databases">
        <authorList>
            <person name="Armitage A.D."/>
            <person name="Barbara D.J."/>
            <person name="Woodhall J.W."/>
            <person name="Sreenivasaprasad S."/>
            <person name="Lane C.R."/>
            <person name="Clarkson J.P."/>
            <person name="Harrison R.J."/>
        </authorList>
    </citation>
    <scope>NUCLEOTIDE SEQUENCE</scope>
    <source>
        <strain evidence="14">FERA 1164</strain>
    </source>
</reference>
<dbReference type="Proteomes" id="UP000292340">
    <property type="component" value="Unassembled WGS sequence"/>
</dbReference>
<feature type="region of interest" description="Disordered" evidence="12">
    <location>
        <begin position="131"/>
        <end position="216"/>
    </location>
</feature>
<dbReference type="CDD" id="cd00067">
    <property type="entry name" value="GAL4"/>
    <property type="match status" value="1"/>
</dbReference>
<evidence type="ECO:0000259" key="13">
    <source>
        <dbReference type="PROSITE" id="PS50048"/>
    </source>
</evidence>
<keyword evidence="4" id="KW-0862">Zinc</keyword>
<dbReference type="CDD" id="cd00754">
    <property type="entry name" value="Ubl_MoaD"/>
    <property type="match status" value="1"/>
</dbReference>
<dbReference type="InterPro" id="IPR001138">
    <property type="entry name" value="Zn2Cys6_DnaBD"/>
</dbReference>
<keyword evidence="9" id="KW-0539">Nucleus</keyword>
<accession>A0AB37WGA7</accession>
<evidence type="ECO:0000256" key="4">
    <source>
        <dbReference type="ARBA" id="ARBA00022833"/>
    </source>
</evidence>
<name>A0AB37WGA7_9PLEO</name>
<dbReference type="CDD" id="cd12148">
    <property type="entry name" value="fungal_TF_MHR"/>
    <property type="match status" value="1"/>
</dbReference>
<dbReference type="InterPro" id="IPR007219">
    <property type="entry name" value="XnlR_reg_dom"/>
</dbReference>
<reference evidence="14" key="2">
    <citation type="journal article" date="2019" name="bioRxiv">
        <title>Genomics, evolutionary history and diagnostics of the Alternaria alternata species group including apple and Asian pear pathotypes.</title>
        <authorList>
            <person name="Armitage A.D."/>
            <person name="Cockerton H.M."/>
            <person name="Sreenivasaprasad S."/>
            <person name="Woodhall J.W."/>
            <person name="Lane C.R."/>
            <person name="Harrison R.J."/>
            <person name="Clarkson J.P."/>
        </authorList>
    </citation>
    <scope>NUCLEOTIDE SEQUENCE</scope>
    <source>
        <strain evidence="14">FERA 1164</strain>
    </source>
</reference>
<dbReference type="GO" id="GO:0001216">
    <property type="term" value="F:DNA-binding transcription activator activity"/>
    <property type="evidence" value="ECO:0007669"/>
    <property type="project" value="UniProtKB-ARBA"/>
</dbReference>
<dbReference type="GO" id="GO:0000166">
    <property type="term" value="F:nucleotide binding"/>
    <property type="evidence" value="ECO:0007669"/>
    <property type="project" value="UniProtKB-KW"/>
</dbReference>
<evidence type="ECO:0000256" key="10">
    <source>
        <dbReference type="HAMAP-Rule" id="MF_03051"/>
    </source>
</evidence>
<keyword evidence="8" id="KW-0804">Transcription</keyword>
<dbReference type="Pfam" id="PF00172">
    <property type="entry name" value="Zn_clus"/>
    <property type="match status" value="1"/>
</dbReference>
<dbReference type="Pfam" id="PF04082">
    <property type="entry name" value="Fungal_trans"/>
    <property type="match status" value="1"/>
</dbReference>
<dbReference type="GO" id="GO:0030366">
    <property type="term" value="F:molybdopterin synthase activity"/>
    <property type="evidence" value="ECO:0007669"/>
    <property type="project" value="UniProtKB-UniRule"/>
</dbReference>
<feature type="compositionally biased region" description="Low complexity" evidence="12">
    <location>
        <begin position="143"/>
        <end position="165"/>
    </location>
</feature>
<dbReference type="InterPro" id="IPR003749">
    <property type="entry name" value="ThiS/MoaD-like"/>
</dbReference>
<dbReference type="EMBL" id="PDXB01000017">
    <property type="protein sequence ID" value="RYN26288.1"/>
    <property type="molecule type" value="Genomic_DNA"/>
</dbReference>
<dbReference type="GO" id="GO:1990140">
    <property type="term" value="C:molybdopterin synthase complex"/>
    <property type="evidence" value="ECO:0007669"/>
    <property type="project" value="UniProtKB-UniRule"/>
</dbReference>
<comment type="caution">
    <text evidence="10">Lacks conserved residue(s) required for the propagation of feature annotation.</text>
</comment>
<dbReference type="AlphaFoldDB" id="A0AB37WGA7"/>
<evidence type="ECO:0000256" key="7">
    <source>
        <dbReference type="ARBA" id="ARBA00023150"/>
    </source>
</evidence>
<dbReference type="SUPFAM" id="SSF57701">
    <property type="entry name" value="Zn2/Cys6 DNA-binding domain"/>
    <property type="match status" value="1"/>
</dbReference>
<evidence type="ECO:0000256" key="3">
    <source>
        <dbReference type="ARBA" id="ARBA00022723"/>
    </source>
</evidence>
<comment type="subcellular location">
    <subcellularLocation>
        <location evidence="10">Cytoplasm</location>
    </subcellularLocation>
    <subcellularLocation>
        <location evidence="1">Nucleus</location>
    </subcellularLocation>
</comment>
<dbReference type="InterPro" id="IPR016155">
    <property type="entry name" value="Mopterin_synth/thiamin_S_b"/>
</dbReference>